<dbReference type="InterPro" id="IPR027417">
    <property type="entry name" value="P-loop_NTPase"/>
</dbReference>
<organism evidence="3 4">
    <name type="scientific">Caldalkalibacillus uzonensis</name>
    <dbReference type="NCBI Taxonomy" id="353224"/>
    <lineage>
        <taxon>Bacteria</taxon>
        <taxon>Bacillati</taxon>
        <taxon>Bacillota</taxon>
        <taxon>Bacilli</taxon>
        <taxon>Bacillales</taxon>
        <taxon>Bacillaceae</taxon>
        <taxon>Caldalkalibacillus</taxon>
    </lineage>
</organism>
<keyword evidence="4" id="KW-1185">Reference proteome</keyword>
<feature type="domain" description="ABC transporter" evidence="2">
    <location>
        <begin position="11"/>
        <end position="56"/>
    </location>
</feature>
<reference evidence="3 4" key="1">
    <citation type="submission" date="2023-07" db="EMBL/GenBank/DDBJ databases">
        <title>Genomic Encyclopedia of Type Strains, Phase IV (KMG-IV): sequencing the most valuable type-strain genomes for metagenomic binning, comparative biology and taxonomic classification.</title>
        <authorList>
            <person name="Goeker M."/>
        </authorList>
    </citation>
    <scope>NUCLEOTIDE SEQUENCE [LARGE SCALE GENOMIC DNA]</scope>
    <source>
        <strain evidence="3 4">DSM 17740</strain>
    </source>
</reference>
<name>A0ABU0CYB8_9BACI</name>
<comment type="caution">
    <text evidence="3">The sequence shown here is derived from an EMBL/GenBank/DDBJ whole genome shotgun (WGS) entry which is preliminary data.</text>
</comment>
<keyword evidence="1" id="KW-0813">Transport</keyword>
<dbReference type="PANTHER" id="PTHR42781:SF4">
    <property type="entry name" value="SPERMIDINE_PUTRESCINE IMPORT ATP-BINDING PROTEIN POTA"/>
    <property type="match status" value="1"/>
</dbReference>
<evidence type="ECO:0000259" key="2">
    <source>
        <dbReference type="Pfam" id="PF00005"/>
    </source>
</evidence>
<dbReference type="Gene3D" id="3.40.50.300">
    <property type="entry name" value="P-loop containing nucleotide triphosphate hydrolases"/>
    <property type="match status" value="1"/>
</dbReference>
<dbReference type="SUPFAM" id="SSF52540">
    <property type="entry name" value="P-loop containing nucleoside triphosphate hydrolases"/>
    <property type="match status" value="1"/>
</dbReference>
<evidence type="ECO:0000313" key="4">
    <source>
        <dbReference type="Proteomes" id="UP001232445"/>
    </source>
</evidence>
<evidence type="ECO:0000256" key="1">
    <source>
        <dbReference type="ARBA" id="ARBA00022448"/>
    </source>
</evidence>
<dbReference type="InterPro" id="IPR050093">
    <property type="entry name" value="ABC_SmlMolc_Importer"/>
</dbReference>
<dbReference type="Proteomes" id="UP001232445">
    <property type="component" value="Unassembled WGS sequence"/>
</dbReference>
<sequence>MNVVDNVAIGLKFRKFNKTEQKRRVEKWLGRFHITHLPRQHAHTLSGGESQRISLAVP</sequence>
<evidence type="ECO:0000313" key="3">
    <source>
        <dbReference type="EMBL" id="MDQ0341152.1"/>
    </source>
</evidence>
<dbReference type="RefSeq" id="WP_307343898.1">
    <property type="nucleotide sequence ID" value="NZ_JAUSUQ010000036.1"/>
</dbReference>
<proteinExistence type="predicted"/>
<accession>A0ABU0CYB8</accession>
<protein>
    <submittedName>
        <fullName evidence="3">ABC-type sulfate/molybdate transport systems ATPase subunit</fullName>
    </submittedName>
</protein>
<dbReference type="InterPro" id="IPR003439">
    <property type="entry name" value="ABC_transporter-like_ATP-bd"/>
</dbReference>
<gene>
    <name evidence="3" type="ORF">J2S00_003996</name>
</gene>
<dbReference type="Pfam" id="PF00005">
    <property type="entry name" value="ABC_tran"/>
    <property type="match status" value="1"/>
</dbReference>
<dbReference type="PANTHER" id="PTHR42781">
    <property type="entry name" value="SPERMIDINE/PUTRESCINE IMPORT ATP-BINDING PROTEIN POTA"/>
    <property type="match status" value="1"/>
</dbReference>
<dbReference type="EMBL" id="JAUSUQ010000036">
    <property type="protein sequence ID" value="MDQ0341152.1"/>
    <property type="molecule type" value="Genomic_DNA"/>
</dbReference>